<evidence type="ECO:0000256" key="1">
    <source>
        <dbReference type="ARBA" id="ARBA00022741"/>
    </source>
</evidence>
<dbReference type="AlphaFoldDB" id="A0AAD9PK63"/>
<dbReference type="Proteomes" id="UP001214638">
    <property type="component" value="Unassembled WGS sequence"/>
</dbReference>
<comment type="catalytic activity">
    <reaction evidence="5">
        <text>ATP + H2O = ADP + phosphate + H(+)</text>
        <dbReference type="Rhea" id="RHEA:13065"/>
        <dbReference type="ChEBI" id="CHEBI:15377"/>
        <dbReference type="ChEBI" id="CHEBI:15378"/>
        <dbReference type="ChEBI" id="CHEBI:30616"/>
        <dbReference type="ChEBI" id="CHEBI:43474"/>
        <dbReference type="ChEBI" id="CHEBI:456216"/>
        <dbReference type="EC" id="3.6.4.13"/>
    </reaction>
</comment>
<evidence type="ECO:0000256" key="4">
    <source>
        <dbReference type="ARBA" id="ARBA00022840"/>
    </source>
</evidence>
<dbReference type="EMBL" id="JALLKP010000003">
    <property type="protein sequence ID" value="KAK2196200.1"/>
    <property type="molecule type" value="Genomic_DNA"/>
</dbReference>
<dbReference type="KEGG" id="bdw:94337097"/>
<dbReference type="Gene3D" id="3.40.50.300">
    <property type="entry name" value="P-loop containing nucleotide triphosphate hydrolases"/>
    <property type="match status" value="1"/>
</dbReference>
<evidence type="ECO:0000256" key="5">
    <source>
        <dbReference type="RuleBase" id="RU365068"/>
    </source>
</evidence>
<comment type="domain">
    <text evidence="5">The Q motif is unique to and characteristic of the DEAD box family of RNA helicases and controls ATP binding and hydrolysis.</text>
</comment>
<dbReference type="Pfam" id="PF00270">
    <property type="entry name" value="DEAD"/>
    <property type="match status" value="1"/>
</dbReference>
<evidence type="ECO:0000256" key="2">
    <source>
        <dbReference type="ARBA" id="ARBA00022801"/>
    </source>
</evidence>
<dbReference type="GO" id="GO:0003723">
    <property type="term" value="F:RNA binding"/>
    <property type="evidence" value="ECO:0007669"/>
    <property type="project" value="UniProtKB-UniRule"/>
</dbReference>
<dbReference type="InterPro" id="IPR027417">
    <property type="entry name" value="P-loop_NTPase"/>
</dbReference>
<reference evidence="7" key="1">
    <citation type="journal article" date="2023" name="Nat. Microbiol.">
        <title>Babesia duncani multi-omics identifies virulence factors and drug targets.</title>
        <authorList>
            <person name="Singh P."/>
            <person name="Lonardi S."/>
            <person name="Liang Q."/>
            <person name="Vydyam P."/>
            <person name="Khabirova E."/>
            <person name="Fang T."/>
            <person name="Gihaz S."/>
            <person name="Thekkiniath J."/>
            <person name="Munshi M."/>
            <person name="Abel S."/>
            <person name="Ciampossin L."/>
            <person name="Batugedara G."/>
            <person name="Gupta M."/>
            <person name="Lu X.M."/>
            <person name="Lenz T."/>
            <person name="Chakravarty S."/>
            <person name="Cornillot E."/>
            <person name="Hu Y."/>
            <person name="Ma W."/>
            <person name="Gonzalez L.M."/>
            <person name="Sanchez S."/>
            <person name="Estrada K."/>
            <person name="Sanchez-Flores A."/>
            <person name="Montero E."/>
            <person name="Harb O.S."/>
            <person name="Le Roch K.G."/>
            <person name="Mamoun C.B."/>
        </authorList>
    </citation>
    <scope>NUCLEOTIDE SEQUENCE</scope>
    <source>
        <tissue evidence="7">Blood</tissue>
    </source>
</reference>
<feature type="domain" description="Helicase ATP-binding" evidence="6">
    <location>
        <begin position="45"/>
        <end position="210"/>
    </location>
</feature>
<evidence type="ECO:0000259" key="6">
    <source>
        <dbReference type="PROSITE" id="PS51192"/>
    </source>
</evidence>
<keyword evidence="8" id="KW-1185">Reference proteome</keyword>
<proteinExistence type="inferred from homology"/>
<dbReference type="GO" id="GO:0005524">
    <property type="term" value="F:ATP binding"/>
    <property type="evidence" value="ECO:0007669"/>
    <property type="project" value="UniProtKB-UniRule"/>
</dbReference>
<comment type="similarity">
    <text evidence="5">Belongs to the DEAD box helicase family.</text>
</comment>
<dbReference type="PROSITE" id="PS51192">
    <property type="entry name" value="HELICASE_ATP_BIND_1"/>
    <property type="match status" value="1"/>
</dbReference>
<comment type="function">
    <text evidence="5">RNA helicase.</text>
</comment>
<dbReference type="RefSeq" id="XP_067803042.1">
    <property type="nucleotide sequence ID" value="XM_067947820.1"/>
</dbReference>
<comment type="caution">
    <text evidence="7">The sequence shown here is derived from an EMBL/GenBank/DDBJ whole genome shotgun (WGS) entry which is preliminary data.</text>
</comment>
<evidence type="ECO:0000313" key="7">
    <source>
        <dbReference type="EMBL" id="KAK2196200.1"/>
    </source>
</evidence>
<sequence>METVGDANIAPESILEYGRENLHSGLLENLLDSYKTFTKVQRHAIPTILEGGDVLLKSQTGSGKTLAFLVPILSNLLTNSADVGDNDLKCLIVAPSTELVNQIVKVCKSLILGKCRITVGDKEKVANIIIEKPMNAISIASTHLNSIKHVVLDEADLLFEFGFKNDTFALAQTLRSSGKRKHFQSILTSATLTPNVKELADLFLYKPIFINIEASQQSGIIKQFYLVSPKQENEKILYFYALLKMQILPPPCIVFVNDDFTSYKIKTVLGKLSIEMPVLSKLLSLKVRETLIEVCLSLYFYT</sequence>
<dbReference type="GO" id="GO:0016787">
    <property type="term" value="F:hydrolase activity"/>
    <property type="evidence" value="ECO:0007669"/>
    <property type="project" value="UniProtKB-KW"/>
</dbReference>
<evidence type="ECO:0000313" key="8">
    <source>
        <dbReference type="Proteomes" id="UP001214638"/>
    </source>
</evidence>
<keyword evidence="5" id="KW-0694">RNA-binding</keyword>
<keyword evidence="1 5" id="KW-0547">Nucleotide-binding</keyword>
<keyword evidence="4 5" id="KW-0067">ATP-binding</keyword>
<dbReference type="PANTHER" id="PTHR24031">
    <property type="entry name" value="RNA HELICASE"/>
    <property type="match status" value="1"/>
</dbReference>
<dbReference type="InterPro" id="IPR011545">
    <property type="entry name" value="DEAD/DEAH_box_helicase_dom"/>
</dbReference>
<dbReference type="CDD" id="cd00268">
    <property type="entry name" value="DEADc"/>
    <property type="match status" value="1"/>
</dbReference>
<dbReference type="InterPro" id="IPR044742">
    <property type="entry name" value="DEAD/DEAH_RhlB"/>
</dbReference>
<protein>
    <recommendedName>
        <fullName evidence="5">ATP-dependent RNA helicase</fullName>
        <ecNumber evidence="5">3.6.4.13</ecNumber>
    </recommendedName>
</protein>
<keyword evidence="2 5" id="KW-0378">Hydrolase</keyword>
<evidence type="ECO:0000256" key="3">
    <source>
        <dbReference type="ARBA" id="ARBA00022806"/>
    </source>
</evidence>
<organism evidence="7 8">
    <name type="scientific">Babesia duncani</name>
    <dbReference type="NCBI Taxonomy" id="323732"/>
    <lineage>
        <taxon>Eukaryota</taxon>
        <taxon>Sar</taxon>
        <taxon>Alveolata</taxon>
        <taxon>Apicomplexa</taxon>
        <taxon>Aconoidasida</taxon>
        <taxon>Piroplasmida</taxon>
        <taxon>Babesiidae</taxon>
        <taxon>Babesia</taxon>
    </lineage>
</organism>
<dbReference type="SUPFAM" id="SSF52540">
    <property type="entry name" value="P-loop containing nucleoside triphosphate hydrolases"/>
    <property type="match status" value="1"/>
</dbReference>
<dbReference type="InterPro" id="IPR014001">
    <property type="entry name" value="Helicase_ATP-bd"/>
</dbReference>
<dbReference type="GeneID" id="94337097"/>
<keyword evidence="3 5" id="KW-0347">Helicase</keyword>
<dbReference type="GO" id="GO:0003724">
    <property type="term" value="F:RNA helicase activity"/>
    <property type="evidence" value="ECO:0007669"/>
    <property type="project" value="UniProtKB-EC"/>
</dbReference>
<gene>
    <name evidence="7" type="ORF">BdWA1_002800</name>
</gene>
<dbReference type="EC" id="3.6.4.13" evidence="5"/>
<accession>A0AAD9PK63</accession>
<name>A0AAD9PK63_9APIC</name>
<dbReference type="SMART" id="SM00487">
    <property type="entry name" value="DEXDc"/>
    <property type="match status" value="1"/>
</dbReference>